<name>A0AAD8E135_DIPPU</name>
<dbReference type="EMBL" id="JASPKZ010010685">
    <property type="protein sequence ID" value="KAJ9573715.1"/>
    <property type="molecule type" value="Genomic_DNA"/>
</dbReference>
<feature type="non-terminal residue" evidence="1">
    <location>
        <position position="56"/>
    </location>
</feature>
<protein>
    <submittedName>
        <fullName evidence="1">Uncharacterized protein</fullName>
    </submittedName>
</protein>
<proteinExistence type="predicted"/>
<feature type="non-terminal residue" evidence="1">
    <location>
        <position position="1"/>
    </location>
</feature>
<organism evidence="1 2">
    <name type="scientific">Diploptera punctata</name>
    <name type="common">Pacific beetle cockroach</name>
    <dbReference type="NCBI Taxonomy" id="6984"/>
    <lineage>
        <taxon>Eukaryota</taxon>
        <taxon>Metazoa</taxon>
        <taxon>Ecdysozoa</taxon>
        <taxon>Arthropoda</taxon>
        <taxon>Hexapoda</taxon>
        <taxon>Insecta</taxon>
        <taxon>Pterygota</taxon>
        <taxon>Neoptera</taxon>
        <taxon>Polyneoptera</taxon>
        <taxon>Dictyoptera</taxon>
        <taxon>Blattodea</taxon>
        <taxon>Blaberoidea</taxon>
        <taxon>Blaberidae</taxon>
        <taxon>Diplopterinae</taxon>
        <taxon>Diploptera</taxon>
    </lineage>
</organism>
<accession>A0AAD8E135</accession>
<reference evidence="1" key="1">
    <citation type="journal article" date="2023" name="IScience">
        <title>Live-bearing cockroach genome reveals convergent evolutionary mechanisms linked to viviparity in insects and beyond.</title>
        <authorList>
            <person name="Fouks B."/>
            <person name="Harrison M.C."/>
            <person name="Mikhailova A.A."/>
            <person name="Marchal E."/>
            <person name="English S."/>
            <person name="Carruthers M."/>
            <person name="Jennings E.C."/>
            <person name="Chiamaka E.L."/>
            <person name="Frigard R.A."/>
            <person name="Pippel M."/>
            <person name="Attardo G.M."/>
            <person name="Benoit J.B."/>
            <person name="Bornberg-Bauer E."/>
            <person name="Tobe S.S."/>
        </authorList>
    </citation>
    <scope>NUCLEOTIDE SEQUENCE</scope>
    <source>
        <strain evidence="1">Stay&amp;Tobe</strain>
    </source>
</reference>
<evidence type="ECO:0000313" key="2">
    <source>
        <dbReference type="Proteomes" id="UP001233999"/>
    </source>
</evidence>
<keyword evidence="2" id="KW-1185">Reference proteome</keyword>
<sequence length="56" mass="6530">NHSMVIQKVVHRFQELIEGMFFHAYVAGLHERKEPVSRVGGERFETLEDVIDVFSD</sequence>
<dbReference type="AlphaFoldDB" id="A0AAD8E135"/>
<dbReference type="Proteomes" id="UP001233999">
    <property type="component" value="Unassembled WGS sequence"/>
</dbReference>
<comment type="caution">
    <text evidence="1">The sequence shown here is derived from an EMBL/GenBank/DDBJ whole genome shotgun (WGS) entry which is preliminary data.</text>
</comment>
<gene>
    <name evidence="1" type="ORF">L9F63_008928</name>
</gene>
<reference evidence="1" key="2">
    <citation type="submission" date="2023-05" db="EMBL/GenBank/DDBJ databases">
        <authorList>
            <person name="Fouks B."/>
        </authorList>
    </citation>
    <scope>NUCLEOTIDE SEQUENCE</scope>
    <source>
        <strain evidence="1">Stay&amp;Tobe</strain>
        <tissue evidence="1">Testes</tissue>
    </source>
</reference>
<evidence type="ECO:0000313" key="1">
    <source>
        <dbReference type="EMBL" id="KAJ9573715.1"/>
    </source>
</evidence>